<sequence>MHELVQNEKNKEKSSRARPPLQTRTGPNASSNKKPSLSVEEKQQKRVAARAATAMAQVLHRRREPRSLMMWGDRKKAVIKRYPDGGQEIIVPQTLTPEQEHYEFPPRSRFLKKLATSTAERRRLSVLQDHVVPSAPTSVSAAAADHLTPTHSCNTLPQPHIQPPTTTTTATQLSDMRQPD</sequence>
<gene>
    <name evidence="2" type="ORF">MUCCIDRAFT_155754</name>
</gene>
<feature type="non-terminal residue" evidence="2">
    <location>
        <position position="180"/>
    </location>
</feature>
<dbReference type="OrthoDB" id="2279208at2759"/>
<feature type="compositionally biased region" description="Low complexity" evidence="1">
    <location>
        <begin position="155"/>
        <end position="172"/>
    </location>
</feature>
<reference evidence="2 3" key="1">
    <citation type="submission" date="2015-06" db="EMBL/GenBank/DDBJ databases">
        <title>Expansion of signal transduction pathways in fungi by whole-genome duplication.</title>
        <authorList>
            <consortium name="DOE Joint Genome Institute"/>
            <person name="Corrochano L.M."/>
            <person name="Kuo A."/>
            <person name="Marcet-Houben M."/>
            <person name="Polaino S."/>
            <person name="Salamov A."/>
            <person name="Villalobos J.M."/>
            <person name="Alvarez M.I."/>
            <person name="Avalos J."/>
            <person name="Benito E.P."/>
            <person name="Benoit I."/>
            <person name="Burger G."/>
            <person name="Camino L.P."/>
            <person name="Canovas D."/>
            <person name="Cerda-Olmedo E."/>
            <person name="Cheng J.-F."/>
            <person name="Dominguez A."/>
            <person name="Elias M."/>
            <person name="Eslava A.P."/>
            <person name="Glaser F."/>
            <person name="Grimwood J."/>
            <person name="Gutierrez G."/>
            <person name="Heitman J."/>
            <person name="Henrissat B."/>
            <person name="Iturriaga E.A."/>
            <person name="Lang B.F."/>
            <person name="Lavin J.L."/>
            <person name="Lee S."/>
            <person name="Li W."/>
            <person name="Lindquist E."/>
            <person name="Lopez-Garcia S."/>
            <person name="Luque E.M."/>
            <person name="Marcos A.T."/>
            <person name="Martin J."/>
            <person name="Mccluskey K."/>
            <person name="Medina H.R."/>
            <person name="Miralles-Duran A."/>
            <person name="Miyazaki A."/>
            <person name="Munoz-Torres E."/>
            <person name="Oguiza J.A."/>
            <person name="Ohm R."/>
            <person name="Olmedo M."/>
            <person name="Orejas M."/>
            <person name="Ortiz-Castellanos L."/>
            <person name="Pisabarro A.G."/>
            <person name="Rodriguez-Romero J."/>
            <person name="Ruiz-Herrera J."/>
            <person name="Ruiz-Vazquez R."/>
            <person name="Sanz C."/>
            <person name="Schackwitz W."/>
            <person name="Schmutz J."/>
            <person name="Shahriari M."/>
            <person name="Shelest E."/>
            <person name="Silva-Franco F."/>
            <person name="Soanes D."/>
            <person name="Syed K."/>
            <person name="Tagua V.G."/>
            <person name="Talbot N.J."/>
            <person name="Thon M."/>
            <person name="De Vries R.P."/>
            <person name="Wiebenga A."/>
            <person name="Yadav J.S."/>
            <person name="Braun E.L."/>
            <person name="Baker S."/>
            <person name="Garre V."/>
            <person name="Horwitz B."/>
            <person name="Torres-Martinez S."/>
            <person name="Idnurm A."/>
            <person name="Herrera-Estrella A."/>
            <person name="Gabaldon T."/>
            <person name="Grigoriev I.V."/>
        </authorList>
    </citation>
    <scope>NUCLEOTIDE SEQUENCE [LARGE SCALE GENOMIC DNA]</scope>
    <source>
        <strain evidence="2 3">CBS 277.49</strain>
    </source>
</reference>
<dbReference type="STRING" id="747725.A0A168MGS1"/>
<keyword evidence="3" id="KW-1185">Reference proteome</keyword>
<dbReference type="VEuPathDB" id="FungiDB:MUCCIDRAFT_155754"/>
<evidence type="ECO:0000313" key="2">
    <source>
        <dbReference type="EMBL" id="OAD04911.1"/>
    </source>
</evidence>
<feature type="compositionally biased region" description="Basic and acidic residues" evidence="1">
    <location>
        <begin position="1"/>
        <end position="15"/>
    </location>
</feature>
<dbReference type="Proteomes" id="UP000077051">
    <property type="component" value="Unassembled WGS sequence"/>
</dbReference>
<dbReference type="AlphaFoldDB" id="A0A168MGS1"/>
<protein>
    <submittedName>
        <fullName evidence="2">Uncharacterized protein</fullName>
    </submittedName>
</protein>
<evidence type="ECO:0000313" key="3">
    <source>
        <dbReference type="Proteomes" id="UP000077051"/>
    </source>
</evidence>
<organism evidence="2 3">
    <name type="scientific">Mucor lusitanicus CBS 277.49</name>
    <dbReference type="NCBI Taxonomy" id="747725"/>
    <lineage>
        <taxon>Eukaryota</taxon>
        <taxon>Fungi</taxon>
        <taxon>Fungi incertae sedis</taxon>
        <taxon>Mucoromycota</taxon>
        <taxon>Mucoromycotina</taxon>
        <taxon>Mucoromycetes</taxon>
        <taxon>Mucorales</taxon>
        <taxon>Mucorineae</taxon>
        <taxon>Mucoraceae</taxon>
        <taxon>Mucor</taxon>
    </lineage>
</organism>
<evidence type="ECO:0000256" key="1">
    <source>
        <dbReference type="SAM" id="MobiDB-lite"/>
    </source>
</evidence>
<proteinExistence type="predicted"/>
<comment type="caution">
    <text evidence="2">The sequence shown here is derived from an EMBL/GenBank/DDBJ whole genome shotgun (WGS) entry which is preliminary data.</text>
</comment>
<accession>A0A168MGS1</accession>
<feature type="compositionally biased region" description="Polar residues" evidence="1">
    <location>
        <begin position="22"/>
        <end position="35"/>
    </location>
</feature>
<feature type="region of interest" description="Disordered" evidence="1">
    <location>
        <begin position="1"/>
        <end position="46"/>
    </location>
</feature>
<feature type="region of interest" description="Disordered" evidence="1">
    <location>
        <begin position="137"/>
        <end position="180"/>
    </location>
</feature>
<name>A0A168MGS1_MUCCL</name>
<dbReference type="EMBL" id="AMYB01000003">
    <property type="protein sequence ID" value="OAD04911.1"/>
    <property type="molecule type" value="Genomic_DNA"/>
</dbReference>